<comment type="caution">
    <text evidence="2">The sequence shown here is derived from an EMBL/GenBank/DDBJ whole genome shotgun (WGS) entry which is preliminary data.</text>
</comment>
<evidence type="ECO:0000313" key="3">
    <source>
        <dbReference type="Proteomes" id="UP001229346"/>
    </source>
</evidence>
<evidence type="ECO:0000313" key="2">
    <source>
        <dbReference type="EMBL" id="MDQ0114423.1"/>
    </source>
</evidence>
<keyword evidence="2" id="KW-0808">Transferase</keyword>
<dbReference type="RefSeq" id="WP_307205753.1">
    <property type="nucleotide sequence ID" value="NZ_JAUSSU010000007.1"/>
</dbReference>
<accession>A0ABT9U4D0</accession>
<dbReference type="GO" id="GO:0016779">
    <property type="term" value="F:nucleotidyltransferase activity"/>
    <property type="evidence" value="ECO:0007669"/>
    <property type="project" value="UniProtKB-KW"/>
</dbReference>
<name>A0ABT9U4D0_PAEHA</name>
<dbReference type="InterPro" id="IPR000594">
    <property type="entry name" value="ThiF_NAD_FAD-bd"/>
</dbReference>
<dbReference type="SUPFAM" id="SSF69572">
    <property type="entry name" value="Activating enzymes of the ubiquitin-like proteins"/>
    <property type="match status" value="1"/>
</dbReference>
<protein>
    <submittedName>
        <fullName evidence="2">Adenylyltransferase/sulfurtransferase</fullName>
    </submittedName>
</protein>
<keyword evidence="2" id="KW-0548">Nucleotidyltransferase</keyword>
<dbReference type="Gene3D" id="3.40.50.720">
    <property type="entry name" value="NAD(P)-binding Rossmann-like Domain"/>
    <property type="match status" value="1"/>
</dbReference>
<sequence>MYDTNHDANHDLATSVQQSDNRYARQIRYAPIGASGQRSINESSAAVVGMGALGSVIATHLVRSGVGRVRIIDRDIVEWSNLQRQMLYTEKDVQELLPKAEAAAAHLREMNSSVLIEPVVADVTPLNAEHLLSDVQLIIDGTDNFSIRYLLNDISVKHKIPWIYGGAVGASGMTMTIEPGNTACYRCLFPEPPAPGTTDTCETTGVISPIIDIIASVQASEAIKLLSGNKQALHRTLFQVDLWNHAWMPVGLSNARRSECPTCGQHCFPFLDESGAETAAASLCGRHTVQITPGKPVSLDLEQLKERLAPAGRTTYNRYLLRLELEEGLTFVLFNDGRALVQGTDELSKAKSIYAELLGV</sequence>
<dbReference type="Pfam" id="PF00899">
    <property type="entry name" value="ThiF"/>
    <property type="match status" value="1"/>
</dbReference>
<dbReference type="CDD" id="cd00757">
    <property type="entry name" value="ThiF_MoeB_HesA_family"/>
    <property type="match status" value="1"/>
</dbReference>
<dbReference type="PANTHER" id="PTHR10953:SF102">
    <property type="entry name" value="ADENYLYLTRANSFERASE AND SULFURTRANSFERASE MOCS3"/>
    <property type="match status" value="1"/>
</dbReference>
<proteinExistence type="predicted"/>
<keyword evidence="3" id="KW-1185">Reference proteome</keyword>
<gene>
    <name evidence="2" type="ORF">J2T15_003878</name>
</gene>
<reference evidence="2 3" key="1">
    <citation type="submission" date="2023-07" db="EMBL/GenBank/DDBJ databases">
        <title>Sorghum-associated microbial communities from plants grown in Nebraska, USA.</title>
        <authorList>
            <person name="Schachtman D."/>
        </authorList>
    </citation>
    <scope>NUCLEOTIDE SEQUENCE [LARGE SCALE GENOMIC DNA]</scope>
    <source>
        <strain evidence="2 3">CC482</strain>
    </source>
</reference>
<dbReference type="EMBL" id="JAUSSU010000007">
    <property type="protein sequence ID" value="MDQ0114423.1"/>
    <property type="molecule type" value="Genomic_DNA"/>
</dbReference>
<dbReference type="InterPro" id="IPR035985">
    <property type="entry name" value="Ubiquitin-activating_enz"/>
</dbReference>
<dbReference type="Proteomes" id="UP001229346">
    <property type="component" value="Unassembled WGS sequence"/>
</dbReference>
<dbReference type="InterPro" id="IPR045886">
    <property type="entry name" value="ThiF/MoeB/HesA"/>
</dbReference>
<organism evidence="2 3">
    <name type="scientific">Paenibacillus harenae</name>
    <dbReference type="NCBI Taxonomy" id="306543"/>
    <lineage>
        <taxon>Bacteria</taxon>
        <taxon>Bacillati</taxon>
        <taxon>Bacillota</taxon>
        <taxon>Bacilli</taxon>
        <taxon>Bacillales</taxon>
        <taxon>Paenibacillaceae</taxon>
        <taxon>Paenibacillus</taxon>
    </lineage>
</organism>
<dbReference type="PANTHER" id="PTHR10953">
    <property type="entry name" value="UBIQUITIN-ACTIVATING ENZYME E1"/>
    <property type="match status" value="1"/>
</dbReference>
<feature type="domain" description="THIF-type NAD/FAD binding fold" evidence="1">
    <location>
        <begin position="23"/>
        <end position="261"/>
    </location>
</feature>
<evidence type="ECO:0000259" key="1">
    <source>
        <dbReference type="Pfam" id="PF00899"/>
    </source>
</evidence>